<dbReference type="EMBL" id="QGNW01001741">
    <property type="protein sequence ID" value="RVW31766.1"/>
    <property type="molecule type" value="Genomic_DNA"/>
</dbReference>
<proteinExistence type="predicted"/>
<accession>A0A438D8I3</accession>
<sequence length="175" mass="19326">MMAGASGWHVQATIWVVGVMQGSYKLETEREREFGEKGSFSYALGESIVLWFKKQFCLERLAKDGSLASRTREKLSEIIRGVTIGIRARTRDGWCSAMDALQDVHVLKKVVLQGSSSGPGASSSKAAHVPDGEKVSITNMYLTGDAKLWWRTRMEDEQSREGPKSPLGDSEEGIE</sequence>
<reference evidence="2 3" key="1">
    <citation type="journal article" date="2018" name="PLoS Genet.">
        <title>Population sequencing reveals clonal diversity and ancestral inbreeding in the grapevine cultivar Chardonnay.</title>
        <authorList>
            <person name="Roach M.J."/>
            <person name="Johnson D.L."/>
            <person name="Bohlmann J."/>
            <person name="van Vuuren H.J."/>
            <person name="Jones S.J."/>
            <person name="Pretorius I.S."/>
            <person name="Schmidt S.A."/>
            <person name="Borneman A.R."/>
        </authorList>
    </citation>
    <scope>NUCLEOTIDE SEQUENCE [LARGE SCALE GENOMIC DNA]</scope>
    <source>
        <strain evidence="3">cv. Chardonnay</strain>
        <tissue evidence="2">Leaf</tissue>
    </source>
</reference>
<organism evidence="2 3">
    <name type="scientific">Vitis vinifera</name>
    <name type="common">Grape</name>
    <dbReference type="NCBI Taxonomy" id="29760"/>
    <lineage>
        <taxon>Eukaryota</taxon>
        <taxon>Viridiplantae</taxon>
        <taxon>Streptophyta</taxon>
        <taxon>Embryophyta</taxon>
        <taxon>Tracheophyta</taxon>
        <taxon>Spermatophyta</taxon>
        <taxon>Magnoliopsida</taxon>
        <taxon>eudicotyledons</taxon>
        <taxon>Gunneridae</taxon>
        <taxon>Pentapetalae</taxon>
        <taxon>rosids</taxon>
        <taxon>Vitales</taxon>
        <taxon>Vitaceae</taxon>
        <taxon>Viteae</taxon>
        <taxon>Vitis</taxon>
    </lineage>
</organism>
<comment type="caution">
    <text evidence="2">The sequence shown here is derived from an EMBL/GenBank/DDBJ whole genome shotgun (WGS) entry which is preliminary data.</text>
</comment>
<gene>
    <name evidence="2" type="ORF">CK203_102033</name>
</gene>
<evidence type="ECO:0000313" key="2">
    <source>
        <dbReference type="EMBL" id="RVW31766.1"/>
    </source>
</evidence>
<dbReference type="Proteomes" id="UP000288805">
    <property type="component" value="Unassembled WGS sequence"/>
</dbReference>
<name>A0A438D8I3_VITVI</name>
<feature type="region of interest" description="Disordered" evidence="1">
    <location>
        <begin position="153"/>
        <end position="175"/>
    </location>
</feature>
<dbReference type="AlphaFoldDB" id="A0A438D8I3"/>
<evidence type="ECO:0000313" key="3">
    <source>
        <dbReference type="Proteomes" id="UP000288805"/>
    </source>
</evidence>
<protein>
    <submittedName>
        <fullName evidence="2">Uncharacterized protein</fullName>
    </submittedName>
</protein>
<feature type="compositionally biased region" description="Basic and acidic residues" evidence="1">
    <location>
        <begin position="153"/>
        <end position="163"/>
    </location>
</feature>
<evidence type="ECO:0000256" key="1">
    <source>
        <dbReference type="SAM" id="MobiDB-lite"/>
    </source>
</evidence>